<dbReference type="EC" id="2.1.1.72" evidence="2"/>
<sequence length="64" mass="7184">MMVNEMSELRKDSVIVGDCVTAMQAMPEKSVDLIFADPPYNMQLGGELHRPDQSKVDAVTQDWD</sequence>
<keyword evidence="2" id="KW-0808">Transferase</keyword>
<reference evidence="2" key="1">
    <citation type="submission" date="2018-06" db="EMBL/GenBank/DDBJ databases">
        <authorList>
            <person name="Zhirakovskaya E."/>
        </authorList>
    </citation>
    <scope>NUCLEOTIDE SEQUENCE</scope>
</reference>
<feature type="non-terminal residue" evidence="2">
    <location>
        <position position="64"/>
    </location>
</feature>
<dbReference type="AlphaFoldDB" id="A0A3B0S608"/>
<dbReference type="GO" id="GO:0003676">
    <property type="term" value="F:nucleic acid binding"/>
    <property type="evidence" value="ECO:0007669"/>
    <property type="project" value="InterPro"/>
</dbReference>
<protein>
    <submittedName>
        <fullName evidence="2">Type II restriction adenine-specific methylase</fullName>
        <ecNumber evidence="2">2.1.1.72</ecNumber>
    </submittedName>
</protein>
<dbReference type="InterPro" id="IPR029063">
    <property type="entry name" value="SAM-dependent_MTases_sf"/>
</dbReference>
<dbReference type="GO" id="GO:0032259">
    <property type="term" value="P:methylation"/>
    <property type="evidence" value="ECO:0007669"/>
    <property type="project" value="UniProtKB-KW"/>
</dbReference>
<dbReference type="PROSITE" id="PS00092">
    <property type="entry name" value="N6_MTASE"/>
    <property type="match status" value="1"/>
</dbReference>
<dbReference type="InterPro" id="IPR002052">
    <property type="entry name" value="DNA_methylase_N6_adenine_CS"/>
</dbReference>
<accession>A0A3B0S608</accession>
<name>A0A3B0S608_9ZZZZ</name>
<evidence type="ECO:0000313" key="2">
    <source>
        <dbReference type="EMBL" id="VAV91813.1"/>
    </source>
</evidence>
<dbReference type="EMBL" id="UOEE01000133">
    <property type="protein sequence ID" value="VAV91813.1"/>
    <property type="molecule type" value="Genomic_DNA"/>
</dbReference>
<feature type="region of interest" description="Disordered" evidence="1">
    <location>
        <begin position="45"/>
        <end position="64"/>
    </location>
</feature>
<organism evidence="2">
    <name type="scientific">hydrothermal vent metagenome</name>
    <dbReference type="NCBI Taxonomy" id="652676"/>
    <lineage>
        <taxon>unclassified sequences</taxon>
        <taxon>metagenomes</taxon>
        <taxon>ecological metagenomes</taxon>
    </lineage>
</organism>
<keyword evidence="2" id="KW-0489">Methyltransferase</keyword>
<dbReference type="SUPFAM" id="SSF53335">
    <property type="entry name" value="S-adenosyl-L-methionine-dependent methyltransferases"/>
    <property type="match status" value="1"/>
</dbReference>
<proteinExistence type="predicted"/>
<gene>
    <name evidence="2" type="ORF">MNBD_ALPHA06-774</name>
</gene>
<dbReference type="Gene3D" id="3.40.50.150">
    <property type="entry name" value="Vaccinia Virus protein VP39"/>
    <property type="match status" value="1"/>
</dbReference>
<dbReference type="GO" id="GO:0009007">
    <property type="term" value="F:site-specific DNA-methyltransferase (adenine-specific) activity"/>
    <property type="evidence" value="ECO:0007669"/>
    <property type="project" value="UniProtKB-EC"/>
</dbReference>
<evidence type="ECO:0000256" key="1">
    <source>
        <dbReference type="SAM" id="MobiDB-lite"/>
    </source>
</evidence>